<dbReference type="EMBL" id="DS178267">
    <property type="protein sequence ID" value="EFP77101.1"/>
    <property type="molecule type" value="Genomic_DNA"/>
</dbReference>
<evidence type="ECO:0000256" key="1">
    <source>
        <dbReference type="SAM" id="MobiDB-lite"/>
    </source>
</evidence>
<evidence type="ECO:0000313" key="2">
    <source>
        <dbReference type="EMBL" id="EFP77101.1"/>
    </source>
</evidence>
<dbReference type="OMA" id="HNCAHLL"/>
<dbReference type="Proteomes" id="UP000008783">
    <property type="component" value="Unassembled WGS sequence"/>
</dbReference>
<protein>
    <recommendedName>
        <fullName evidence="4">ATP-dependent DNA helicase sgs1</fullName>
    </recommendedName>
</protein>
<gene>
    <name evidence="2" type="ORF">PGTG_03057</name>
</gene>
<dbReference type="InParanoid" id="E3JYH6"/>
<dbReference type="HOGENOM" id="CLU_821676_0_0_1"/>
<dbReference type="AlphaFoldDB" id="E3JYH6"/>
<feature type="region of interest" description="Disordered" evidence="1">
    <location>
        <begin position="258"/>
        <end position="304"/>
    </location>
</feature>
<reference evidence="3" key="2">
    <citation type="journal article" date="2011" name="Proc. Natl. Acad. Sci. U.S.A.">
        <title>Obligate biotrophy features unraveled by the genomic analysis of rust fungi.</title>
        <authorList>
            <person name="Duplessis S."/>
            <person name="Cuomo C.A."/>
            <person name="Lin Y.-C."/>
            <person name="Aerts A."/>
            <person name="Tisserant E."/>
            <person name="Veneault-Fourrey C."/>
            <person name="Joly D.L."/>
            <person name="Hacquard S."/>
            <person name="Amselem J."/>
            <person name="Cantarel B.L."/>
            <person name="Chiu R."/>
            <person name="Coutinho P.M."/>
            <person name="Feau N."/>
            <person name="Field M."/>
            <person name="Frey P."/>
            <person name="Gelhaye E."/>
            <person name="Goldberg J."/>
            <person name="Grabherr M.G."/>
            <person name="Kodira C.D."/>
            <person name="Kohler A."/>
            <person name="Kuees U."/>
            <person name="Lindquist E.A."/>
            <person name="Lucas S.M."/>
            <person name="Mago R."/>
            <person name="Mauceli E."/>
            <person name="Morin E."/>
            <person name="Murat C."/>
            <person name="Pangilinan J.L."/>
            <person name="Park R."/>
            <person name="Pearson M."/>
            <person name="Quesneville H."/>
            <person name="Rouhier N."/>
            <person name="Sakthikumar S."/>
            <person name="Salamov A.A."/>
            <person name="Schmutz J."/>
            <person name="Selles B."/>
            <person name="Shapiro H."/>
            <person name="Tanguay P."/>
            <person name="Tuskan G.A."/>
            <person name="Henrissat B."/>
            <person name="Van de Peer Y."/>
            <person name="Rouze P."/>
            <person name="Ellis J.G."/>
            <person name="Dodds P.N."/>
            <person name="Schein J.E."/>
            <person name="Zhong S."/>
            <person name="Hamelin R.C."/>
            <person name="Grigoriev I.V."/>
            <person name="Szabo L.J."/>
            <person name="Martin F."/>
        </authorList>
    </citation>
    <scope>NUCLEOTIDE SEQUENCE [LARGE SCALE GENOMIC DNA]</scope>
    <source>
        <strain evidence="3">CRL 75-36-700-3 / race SCCL</strain>
    </source>
</reference>
<dbReference type="OrthoDB" id="2518788at2759"/>
<evidence type="ECO:0000313" key="3">
    <source>
        <dbReference type="Proteomes" id="UP000008783"/>
    </source>
</evidence>
<reference key="1">
    <citation type="submission" date="2007-01" db="EMBL/GenBank/DDBJ databases">
        <title>The Genome Sequence of Puccinia graminis f. sp. tritici Strain CRL 75-36-700-3.</title>
        <authorList>
            <consortium name="The Broad Institute Genome Sequencing Platform"/>
            <person name="Birren B."/>
            <person name="Lander E."/>
            <person name="Galagan J."/>
            <person name="Nusbaum C."/>
            <person name="Devon K."/>
            <person name="Cuomo C."/>
            <person name="Jaffe D."/>
            <person name="Butler J."/>
            <person name="Alvarez P."/>
            <person name="Gnerre S."/>
            <person name="Grabherr M."/>
            <person name="Mauceli E."/>
            <person name="Brockman W."/>
            <person name="Young S."/>
            <person name="LaButti K."/>
            <person name="Sykes S."/>
            <person name="DeCaprio D."/>
            <person name="Crawford M."/>
            <person name="Koehrsen M."/>
            <person name="Engels R."/>
            <person name="Montgomery P."/>
            <person name="Pearson M."/>
            <person name="Howarth C."/>
            <person name="Larson L."/>
            <person name="White J."/>
            <person name="Zeng Q."/>
            <person name="Kodira C."/>
            <person name="Yandava C."/>
            <person name="Alvarado L."/>
            <person name="O'Leary S."/>
            <person name="Szabo L."/>
            <person name="Dean R."/>
            <person name="Schein J."/>
        </authorList>
    </citation>
    <scope>NUCLEOTIDE SEQUENCE</scope>
    <source>
        <strain>CRL 75-36-700-3</strain>
    </source>
</reference>
<dbReference type="RefSeq" id="XP_003321520.1">
    <property type="nucleotide sequence ID" value="XM_003321472.1"/>
</dbReference>
<sequence>MDAYAVTPVCLRVANAVDNIYGYIPISKDDSNYLKEESRQKYLKFDRCACSNCEPEAAVQIHDSAHLFTKENFEDILSDPSRFAADLPAYIKPKKKRHTTKKYKSRFSKAVVKKIADDLVVNFESFYHDLMGEKPELKAARFFGEAKAKLVAEAFEDIHEPGLIARLIGGEWFEKQLETMFAFVESYKKTEWFELQVFEIEEGTRQAEKEKKDKEEKKKSDAEEKKRTNEKKEAEKLAKRAEDAIALENFKLVRAAEAEERRERGEVPESSTSSFTLQPKPKRIRLSPEERRKRDEKSLAEKVAKRAEDAIALESFKQARAAEAKKKAEVKALA</sequence>
<accession>E3JYH6</accession>
<feature type="compositionally biased region" description="Basic and acidic residues" evidence="1">
    <location>
        <begin position="258"/>
        <end position="267"/>
    </location>
</feature>
<organism evidence="2 3">
    <name type="scientific">Puccinia graminis f. sp. tritici (strain CRL 75-36-700-3 / race SCCL)</name>
    <name type="common">Black stem rust fungus</name>
    <dbReference type="NCBI Taxonomy" id="418459"/>
    <lineage>
        <taxon>Eukaryota</taxon>
        <taxon>Fungi</taxon>
        <taxon>Dikarya</taxon>
        <taxon>Basidiomycota</taxon>
        <taxon>Pucciniomycotina</taxon>
        <taxon>Pucciniomycetes</taxon>
        <taxon>Pucciniales</taxon>
        <taxon>Pucciniaceae</taxon>
        <taxon>Puccinia</taxon>
    </lineage>
</organism>
<feature type="region of interest" description="Disordered" evidence="1">
    <location>
        <begin position="205"/>
        <end position="235"/>
    </location>
</feature>
<proteinExistence type="predicted"/>
<dbReference type="GeneID" id="10537311"/>
<keyword evidence="3" id="KW-1185">Reference proteome</keyword>
<dbReference type="KEGG" id="pgr:PGTG_03057"/>
<feature type="compositionally biased region" description="Basic and acidic residues" evidence="1">
    <location>
        <begin position="286"/>
        <end position="304"/>
    </location>
</feature>
<evidence type="ECO:0008006" key="4">
    <source>
        <dbReference type="Google" id="ProtNLM"/>
    </source>
</evidence>
<name>E3JYH6_PUCGT</name>
<dbReference type="VEuPathDB" id="FungiDB:PGTG_03057"/>